<accession>A0A6M3K2H5</accession>
<evidence type="ECO:0000313" key="1">
    <source>
        <dbReference type="EMBL" id="QJA76324.1"/>
    </source>
</evidence>
<organism evidence="1">
    <name type="scientific">viral metagenome</name>
    <dbReference type="NCBI Taxonomy" id="1070528"/>
    <lineage>
        <taxon>unclassified sequences</taxon>
        <taxon>metagenomes</taxon>
        <taxon>organismal metagenomes</taxon>
    </lineage>
</organism>
<gene>
    <name evidence="1" type="ORF">MM415A01531_0003</name>
</gene>
<protein>
    <submittedName>
        <fullName evidence="1">Uncharacterized protein</fullName>
    </submittedName>
</protein>
<dbReference type="EMBL" id="MT142218">
    <property type="protein sequence ID" value="QJA76324.1"/>
    <property type="molecule type" value="Genomic_DNA"/>
</dbReference>
<dbReference type="AlphaFoldDB" id="A0A6M3K2H5"/>
<sequence length="115" mass="13096">MKEETMTSIGIGTDQKGKCIFMADGPFCLTGSPKIKLEVKGGREMRQFETTTRSYQDCVNDGEDIRKEMGLAGWELVAVDSVNCIFFFEKEIPLDCESVHNIKESFFRIGKLKWE</sequence>
<name>A0A6M3K2H5_9ZZZZ</name>
<reference evidence="1" key="1">
    <citation type="submission" date="2020-03" db="EMBL/GenBank/DDBJ databases">
        <title>The deep terrestrial virosphere.</title>
        <authorList>
            <person name="Holmfeldt K."/>
            <person name="Nilsson E."/>
            <person name="Simone D."/>
            <person name="Lopez-Fernandez M."/>
            <person name="Wu X."/>
            <person name="de Brujin I."/>
            <person name="Lundin D."/>
            <person name="Andersson A."/>
            <person name="Bertilsson S."/>
            <person name="Dopson M."/>
        </authorList>
    </citation>
    <scope>NUCLEOTIDE SEQUENCE</scope>
    <source>
        <strain evidence="1">MM415A01531</strain>
    </source>
</reference>
<proteinExistence type="predicted"/>